<name>A0A7G9YFV5_9EURY</name>
<dbReference type="SUPFAM" id="SSF46946">
    <property type="entry name" value="S13-like H2TH domain"/>
    <property type="match status" value="1"/>
</dbReference>
<dbReference type="InterPro" id="IPR027437">
    <property type="entry name" value="Rbsml_uS13_C"/>
</dbReference>
<dbReference type="Gene3D" id="1.10.8.50">
    <property type="match status" value="1"/>
</dbReference>
<evidence type="ECO:0000256" key="2">
    <source>
        <dbReference type="ARBA" id="ARBA00022730"/>
    </source>
</evidence>
<dbReference type="AlphaFoldDB" id="A0A7G9YFV5"/>
<dbReference type="PIRSF" id="PIRSF002134">
    <property type="entry name" value="Ribosomal_S13"/>
    <property type="match status" value="1"/>
</dbReference>
<keyword evidence="3 6" id="KW-0694">RNA-binding</keyword>
<evidence type="ECO:0000256" key="4">
    <source>
        <dbReference type="ARBA" id="ARBA00022980"/>
    </source>
</evidence>
<evidence type="ECO:0000256" key="6">
    <source>
        <dbReference type="HAMAP-Rule" id="MF_01315"/>
    </source>
</evidence>
<dbReference type="NCBIfam" id="NF003140">
    <property type="entry name" value="PRK04053.1"/>
    <property type="match status" value="1"/>
</dbReference>
<dbReference type="FunFam" id="1.10.8.50:FF:000001">
    <property type="entry name" value="30S ribosomal protein S13"/>
    <property type="match status" value="1"/>
</dbReference>
<evidence type="ECO:0000256" key="7">
    <source>
        <dbReference type="RuleBase" id="RU003830"/>
    </source>
</evidence>
<evidence type="ECO:0000313" key="9">
    <source>
        <dbReference type="EMBL" id="QNO45477.1"/>
    </source>
</evidence>
<dbReference type="PROSITE" id="PS00646">
    <property type="entry name" value="RIBOSOMAL_S13_1"/>
    <property type="match status" value="1"/>
</dbReference>
<protein>
    <recommendedName>
        <fullName evidence="6">Small ribosomal subunit protein uS13</fullName>
    </recommendedName>
</protein>
<dbReference type="InterPro" id="IPR001892">
    <property type="entry name" value="Ribosomal_uS13"/>
</dbReference>
<gene>
    <name evidence="6" type="primary">rps13</name>
    <name evidence="10" type="ORF">FCLCBJCN_00015</name>
    <name evidence="9" type="ORF">LDPHHAMN_00029</name>
</gene>
<dbReference type="InterPro" id="IPR018269">
    <property type="entry name" value="Ribosomal_uS13_CS"/>
</dbReference>
<accession>A0A7G9YFV5</accession>
<dbReference type="GO" id="GO:0003735">
    <property type="term" value="F:structural constituent of ribosome"/>
    <property type="evidence" value="ECO:0007669"/>
    <property type="project" value="InterPro"/>
</dbReference>
<dbReference type="GO" id="GO:0005829">
    <property type="term" value="C:cytosol"/>
    <property type="evidence" value="ECO:0007669"/>
    <property type="project" value="TreeGrafter"/>
</dbReference>
<dbReference type="GO" id="GO:0015935">
    <property type="term" value="C:small ribosomal subunit"/>
    <property type="evidence" value="ECO:0007669"/>
    <property type="project" value="TreeGrafter"/>
</dbReference>
<dbReference type="PANTHER" id="PTHR10871">
    <property type="entry name" value="30S RIBOSOMAL PROTEIN S13/40S RIBOSOMAL PROTEIN S18"/>
    <property type="match status" value="1"/>
</dbReference>
<keyword evidence="4 6" id="KW-0689">Ribosomal protein</keyword>
<feature type="compositionally biased region" description="Low complexity" evidence="8">
    <location>
        <begin position="140"/>
        <end position="151"/>
    </location>
</feature>
<keyword evidence="2 6" id="KW-0699">rRNA-binding</keyword>
<sequence length="159" mass="17596">MTDIEETPEETAEIKHLVRIANADLDGHQSVQYALTGLKGVGRRTSRILADGAGIDPTSIIGSLDDSEIEKLKQAIADFESAVPTWMLNRRRDFLTGEDKHIIGVDLVLSVNEDINTMKKTRSYSGIRHERGLRVRGQRTRSTGRSGATVGVSRKRIVK</sequence>
<evidence type="ECO:0000256" key="8">
    <source>
        <dbReference type="SAM" id="MobiDB-lite"/>
    </source>
</evidence>
<dbReference type="NCBIfam" id="TIGR03629">
    <property type="entry name" value="uS13_arch"/>
    <property type="match status" value="1"/>
</dbReference>
<dbReference type="Gene3D" id="4.10.910.10">
    <property type="entry name" value="30s ribosomal protein s13, domain 2"/>
    <property type="match status" value="1"/>
</dbReference>
<comment type="subunit">
    <text evidence="6">Part of the 30S ribosomal subunit. Forms a loose heterodimer with protein S19. Forms two bridges to the 50S subunit in the 70S ribosome.</text>
</comment>
<evidence type="ECO:0000256" key="1">
    <source>
        <dbReference type="ARBA" id="ARBA00008080"/>
    </source>
</evidence>
<dbReference type="InterPro" id="IPR010979">
    <property type="entry name" value="Ribosomal_uS13-like_H2TH"/>
</dbReference>
<dbReference type="GO" id="GO:0019843">
    <property type="term" value="F:rRNA binding"/>
    <property type="evidence" value="ECO:0007669"/>
    <property type="project" value="UniProtKB-UniRule"/>
</dbReference>
<evidence type="ECO:0000313" key="10">
    <source>
        <dbReference type="EMBL" id="QNO46889.1"/>
    </source>
</evidence>
<dbReference type="InterPro" id="IPR019977">
    <property type="entry name" value="Ribosomal_uS13_archaeal"/>
</dbReference>
<proteinExistence type="inferred from homology"/>
<dbReference type="Pfam" id="PF00416">
    <property type="entry name" value="Ribosomal_S13"/>
    <property type="match status" value="1"/>
</dbReference>
<comment type="similarity">
    <text evidence="1 6 7">Belongs to the universal ribosomal protein uS13 family.</text>
</comment>
<feature type="region of interest" description="Disordered" evidence="8">
    <location>
        <begin position="136"/>
        <end position="159"/>
    </location>
</feature>
<reference evidence="10" key="1">
    <citation type="submission" date="2020-06" db="EMBL/GenBank/DDBJ databases">
        <title>Unique genomic features of the anaerobic methanotrophic archaea.</title>
        <authorList>
            <person name="Chadwick G.L."/>
            <person name="Skennerton C.T."/>
            <person name="Laso-Perez R."/>
            <person name="Leu A.O."/>
            <person name="Speth D.R."/>
            <person name="Yu H."/>
            <person name="Morgan-Lang C."/>
            <person name="Hatzenpichler R."/>
            <person name="Goudeau D."/>
            <person name="Malmstrom R."/>
            <person name="Brazelton W.J."/>
            <person name="Woyke T."/>
            <person name="Hallam S.J."/>
            <person name="Tyson G.W."/>
            <person name="Wegener G."/>
            <person name="Boetius A."/>
            <person name="Orphan V."/>
        </authorList>
    </citation>
    <scope>NUCLEOTIDE SEQUENCE</scope>
</reference>
<dbReference type="EMBL" id="MT631122">
    <property type="protein sequence ID" value="QNO45477.1"/>
    <property type="molecule type" value="Genomic_DNA"/>
</dbReference>
<dbReference type="PROSITE" id="PS50159">
    <property type="entry name" value="RIBOSOMAL_S13_2"/>
    <property type="match status" value="1"/>
</dbReference>
<dbReference type="GO" id="GO:0006412">
    <property type="term" value="P:translation"/>
    <property type="evidence" value="ECO:0007669"/>
    <property type="project" value="UniProtKB-UniRule"/>
</dbReference>
<keyword evidence="5 6" id="KW-0687">Ribonucleoprotein</keyword>
<evidence type="ECO:0000256" key="5">
    <source>
        <dbReference type="ARBA" id="ARBA00023274"/>
    </source>
</evidence>
<dbReference type="HAMAP" id="MF_01315">
    <property type="entry name" value="Ribosomal_uS13"/>
    <property type="match status" value="1"/>
</dbReference>
<comment type="function">
    <text evidence="6">Located at the top of the head of the 30S subunit, it contacts several helices of the 16S rRNA. In the 70S ribosome it contacts the 23S rRNA (bridge B1a) and protein L5 of the 50S subunit (bridge B1b), connecting the 2 subunits; these bridges are implicated in subunit movement.</text>
</comment>
<evidence type="ECO:0000256" key="3">
    <source>
        <dbReference type="ARBA" id="ARBA00022884"/>
    </source>
</evidence>
<dbReference type="PANTHER" id="PTHR10871:SF3">
    <property type="entry name" value="SMALL RIBOSOMAL SUBUNIT PROTEIN US13"/>
    <property type="match status" value="1"/>
</dbReference>
<organism evidence="10">
    <name type="scientific">Candidatus Methanogaster sp. ANME-2c ERB4</name>
    <dbReference type="NCBI Taxonomy" id="2759911"/>
    <lineage>
        <taxon>Archaea</taxon>
        <taxon>Methanobacteriati</taxon>
        <taxon>Methanobacteriota</taxon>
        <taxon>Stenosarchaea group</taxon>
        <taxon>Methanomicrobia</taxon>
        <taxon>Methanosarcinales</taxon>
        <taxon>ANME-2 cluster</taxon>
        <taxon>Candidatus Methanogasteraceae</taxon>
        <taxon>Candidatus Methanogaster</taxon>
    </lineage>
</organism>
<dbReference type="EMBL" id="MT631230">
    <property type="protein sequence ID" value="QNO46889.1"/>
    <property type="molecule type" value="Genomic_DNA"/>
</dbReference>